<sequence length="103" mass="11554">MSTDLKIDRINVSYSIMRISGITVQPSASNNKTALERMESMANEFYKRTICTGYYLEDEPDVNSPSGLEPDLWYSFSCVLAFRLLSDFGKGSGDKIDPVLIKT</sequence>
<dbReference type="EMBL" id="BARS01044618">
    <property type="protein sequence ID" value="GAG38120.1"/>
    <property type="molecule type" value="Genomic_DNA"/>
</dbReference>
<protein>
    <submittedName>
        <fullName evidence="1">Uncharacterized protein</fullName>
    </submittedName>
</protein>
<reference evidence="1" key="1">
    <citation type="journal article" date="2014" name="Front. Microbiol.">
        <title>High frequency of phylogenetically diverse reductive dehalogenase-homologous genes in deep subseafloor sedimentary metagenomes.</title>
        <authorList>
            <person name="Kawai M."/>
            <person name="Futagami T."/>
            <person name="Toyoda A."/>
            <person name="Takaki Y."/>
            <person name="Nishi S."/>
            <person name="Hori S."/>
            <person name="Arai W."/>
            <person name="Tsubouchi T."/>
            <person name="Morono Y."/>
            <person name="Uchiyama I."/>
            <person name="Ito T."/>
            <person name="Fujiyama A."/>
            <person name="Inagaki F."/>
            <person name="Takami H."/>
        </authorList>
    </citation>
    <scope>NUCLEOTIDE SEQUENCE</scope>
    <source>
        <strain evidence="1">Expedition CK06-06</strain>
    </source>
</reference>
<gene>
    <name evidence="1" type="ORF">S01H1_67375</name>
</gene>
<comment type="caution">
    <text evidence="1">The sequence shown here is derived from an EMBL/GenBank/DDBJ whole genome shotgun (WGS) entry which is preliminary data.</text>
</comment>
<dbReference type="AlphaFoldDB" id="X0X528"/>
<accession>X0X528</accession>
<dbReference type="InterPro" id="IPR038258">
    <property type="entry name" value="Gp4_sf"/>
</dbReference>
<dbReference type="Gene3D" id="1.10.3230.20">
    <property type="entry name" value="P22 tail accessory factor (Gp4)"/>
    <property type="match status" value="1"/>
</dbReference>
<evidence type="ECO:0000313" key="1">
    <source>
        <dbReference type="EMBL" id="GAG38120.1"/>
    </source>
</evidence>
<name>X0X528_9ZZZZ</name>
<organism evidence="1">
    <name type="scientific">marine sediment metagenome</name>
    <dbReference type="NCBI Taxonomy" id="412755"/>
    <lineage>
        <taxon>unclassified sequences</taxon>
        <taxon>metagenomes</taxon>
        <taxon>ecological metagenomes</taxon>
    </lineage>
</organism>
<feature type="non-terminal residue" evidence="1">
    <location>
        <position position="103"/>
    </location>
</feature>
<proteinExistence type="predicted"/>